<comment type="catalytic activity">
    <reaction evidence="9">
        <text>4-amino-4-deoxychorismate = 4-aminobenzoate + pyruvate + H(+)</text>
        <dbReference type="Rhea" id="RHEA:16201"/>
        <dbReference type="ChEBI" id="CHEBI:15361"/>
        <dbReference type="ChEBI" id="CHEBI:15378"/>
        <dbReference type="ChEBI" id="CHEBI:17836"/>
        <dbReference type="ChEBI" id="CHEBI:58406"/>
        <dbReference type="EC" id="4.1.3.38"/>
    </reaction>
</comment>
<dbReference type="InterPro" id="IPR017824">
    <property type="entry name" value="Aminodeoxychorismate_lyase_IV"/>
</dbReference>
<protein>
    <recommendedName>
        <fullName evidence="8 10">Aminodeoxychorismate lyase</fullName>
        <ecNumber evidence="8 10">4.1.3.38</ecNumber>
    </recommendedName>
</protein>
<dbReference type="CDD" id="cd01559">
    <property type="entry name" value="ADCL_like"/>
    <property type="match status" value="1"/>
</dbReference>
<proteinExistence type="inferred from homology"/>
<evidence type="ECO:0000256" key="3">
    <source>
        <dbReference type="ARBA" id="ARBA00011738"/>
    </source>
</evidence>
<keyword evidence="14" id="KW-1185">Reference proteome</keyword>
<dbReference type="RefSeq" id="WP_262568231.1">
    <property type="nucleotide sequence ID" value="NZ_JAPFCC010000001.1"/>
</dbReference>
<evidence type="ECO:0000313" key="14">
    <source>
        <dbReference type="Proteomes" id="UP001209854"/>
    </source>
</evidence>
<dbReference type="InterPro" id="IPR050571">
    <property type="entry name" value="Class-IV_PLP-Dep_Aminotrnsfr"/>
</dbReference>
<comment type="cofactor">
    <cofactor evidence="1 12">
        <name>pyridoxal 5'-phosphate</name>
        <dbReference type="ChEBI" id="CHEBI:597326"/>
    </cofactor>
</comment>
<keyword evidence="6 13" id="KW-0456">Lyase</keyword>
<evidence type="ECO:0000256" key="9">
    <source>
        <dbReference type="ARBA" id="ARBA00049529"/>
    </source>
</evidence>
<comment type="similarity">
    <text evidence="2 11">Belongs to the class-IV pyridoxal-phosphate-dependent aminotransferase family.</text>
</comment>
<evidence type="ECO:0000256" key="12">
    <source>
        <dbReference type="RuleBase" id="RU004516"/>
    </source>
</evidence>
<dbReference type="Proteomes" id="UP001209854">
    <property type="component" value="Unassembled WGS sequence"/>
</dbReference>
<dbReference type="InterPro" id="IPR043132">
    <property type="entry name" value="BCAT-like_C"/>
</dbReference>
<dbReference type="PANTHER" id="PTHR42743">
    <property type="entry name" value="AMINO-ACID AMINOTRANSFERASE"/>
    <property type="match status" value="1"/>
</dbReference>
<name>A0ABT3MVK8_9GAMM</name>
<evidence type="ECO:0000256" key="4">
    <source>
        <dbReference type="ARBA" id="ARBA00022898"/>
    </source>
</evidence>
<dbReference type="PANTHER" id="PTHR42743:SF2">
    <property type="entry name" value="AMINODEOXYCHORISMATE LYASE"/>
    <property type="match status" value="1"/>
</dbReference>
<evidence type="ECO:0000256" key="2">
    <source>
        <dbReference type="ARBA" id="ARBA00009320"/>
    </source>
</evidence>
<evidence type="ECO:0000256" key="5">
    <source>
        <dbReference type="ARBA" id="ARBA00022909"/>
    </source>
</evidence>
<evidence type="ECO:0000313" key="13">
    <source>
        <dbReference type="EMBL" id="MCW7553399.1"/>
    </source>
</evidence>
<dbReference type="InterPro" id="IPR043131">
    <property type="entry name" value="BCAT-like_N"/>
</dbReference>
<dbReference type="SUPFAM" id="SSF56752">
    <property type="entry name" value="D-aminoacid aminotransferase-like PLP-dependent enzymes"/>
    <property type="match status" value="1"/>
</dbReference>
<evidence type="ECO:0000256" key="10">
    <source>
        <dbReference type="NCBIfam" id="TIGR03461"/>
    </source>
</evidence>
<gene>
    <name evidence="13" type="primary">pabC</name>
    <name evidence="13" type="ORF">NX722_12295</name>
</gene>
<dbReference type="Gene3D" id="3.20.10.10">
    <property type="entry name" value="D-amino Acid Aminotransferase, subunit A, domain 2"/>
    <property type="match status" value="1"/>
</dbReference>
<comment type="subunit">
    <text evidence="3">Homodimer.</text>
</comment>
<sequence length="279" mass="30639">MTTDFWIDGEPVSCIPVTDRGLAYGDGLFETVRVVNRRLTLAELHWQRLEDSLNRLGIAVDIELLMSEVAAFLSLQSAPDGVLKVLITRGSGGRGYNPAGCSGARRILSFHALPEHPESNRYAGITLYPCSTRLGHNSLGYNSLSGMKHLNRLENVLARAEWGGTEFQEGLMLDLDGLLVEGTMSNLFLVKNDTLYTPALDRCGVSGVCREFIMRQASGWGVSVIVQDLDESALPDADEVFVCNSVNGVWPVVRYRHTSWQVGVVTATVRDRVLEVLNG</sequence>
<dbReference type="InterPro" id="IPR018300">
    <property type="entry name" value="Aminotrans_IV_CS"/>
</dbReference>
<dbReference type="EMBL" id="JAPFCC010000001">
    <property type="protein sequence ID" value="MCW7553399.1"/>
    <property type="molecule type" value="Genomic_DNA"/>
</dbReference>
<dbReference type="GO" id="GO:0008696">
    <property type="term" value="F:4-amino-4-deoxychorismate lyase activity"/>
    <property type="evidence" value="ECO:0007669"/>
    <property type="project" value="UniProtKB-EC"/>
</dbReference>
<accession>A0ABT3MVK8</accession>
<dbReference type="Pfam" id="PF01063">
    <property type="entry name" value="Aminotran_4"/>
    <property type="match status" value="1"/>
</dbReference>
<keyword evidence="5" id="KW-0289">Folate biosynthesis</keyword>
<evidence type="ECO:0000256" key="11">
    <source>
        <dbReference type="RuleBase" id="RU004106"/>
    </source>
</evidence>
<evidence type="ECO:0000256" key="8">
    <source>
        <dbReference type="ARBA" id="ARBA00035676"/>
    </source>
</evidence>
<reference evidence="13 14" key="1">
    <citation type="submission" date="2022-10" db="EMBL/GenBank/DDBJ databases">
        <title>High-quality genome sequences of two octocoral-associated bacteria, Endozoicomonas euniceicola EF212 and Endozoicomonas gorgoniicola PS125.</title>
        <authorList>
            <person name="Chiou Y.-J."/>
            <person name="Chen Y.-H."/>
        </authorList>
    </citation>
    <scope>NUCLEOTIDE SEQUENCE [LARGE SCALE GENOMIC DNA]</scope>
    <source>
        <strain evidence="13 14">PS125</strain>
    </source>
</reference>
<dbReference type="NCBIfam" id="TIGR03461">
    <property type="entry name" value="pabC_Proteo"/>
    <property type="match status" value="1"/>
</dbReference>
<comment type="pathway">
    <text evidence="7">Cofactor biosynthesis; tetrahydrofolate biosynthesis; 4-aminobenzoate from chorismate: step 2/2.</text>
</comment>
<dbReference type="InterPro" id="IPR036038">
    <property type="entry name" value="Aminotransferase-like"/>
</dbReference>
<dbReference type="PROSITE" id="PS00770">
    <property type="entry name" value="AA_TRANSFER_CLASS_4"/>
    <property type="match status" value="1"/>
</dbReference>
<keyword evidence="4 12" id="KW-0663">Pyridoxal phosphate</keyword>
<dbReference type="EC" id="4.1.3.38" evidence="8 10"/>
<evidence type="ECO:0000256" key="1">
    <source>
        <dbReference type="ARBA" id="ARBA00001933"/>
    </source>
</evidence>
<comment type="caution">
    <text evidence="13">The sequence shown here is derived from an EMBL/GenBank/DDBJ whole genome shotgun (WGS) entry which is preliminary data.</text>
</comment>
<evidence type="ECO:0000256" key="6">
    <source>
        <dbReference type="ARBA" id="ARBA00023239"/>
    </source>
</evidence>
<organism evidence="13 14">
    <name type="scientific">Endozoicomonas gorgoniicola</name>
    <dbReference type="NCBI Taxonomy" id="1234144"/>
    <lineage>
        <taxon>Bacteria</taxon>
        <taxon>Pseudomonadati</taxon>
        <taxon>Pseudomonadota</taxon>
        <taxon>Gammaproteobacteria</taxon>
        <taxon>Oceanospirillales</taxon>
        <taxon>Endozoicomonadaceae</taxon>
        <taxon>Endozoicomonas</taxon>
    </lineage>
</organism>
<dbReference type="InterPro" id="IPR001544">
    <property type="entry name" value="Aminotrans_IV"/>
</dbReference>
<dbReference type="Gene3D" id="3.30.470.10">
    <property type="match status" value="1"/>
</dbReference>
<evidence type="ECO:0000256" key="7">
    <source>
        <dbReference type="ARBA" id="ARBA00035633"/>
    </source>
</evidence>
<dbReference type="NCBIfam" id="NF004761">
    <property type="entry name" value="PRK06092.1"/>
    <property type="match status" value="1"/>
</dbReference>